<gene>
    <name evidence="12" type="ORF">ASPZODRAFT_130780</name>
</gene>
<dbReference type="EC" id="3.2.1.99" evidence="4 8"/>
<accession>A0A1L9SN34</accession>
<evidence type="ECO:0000256" key="10">
    <source>
        <dbReference type="PIRSR" id="PIRSR606710-2"/>
    </source>
</evidence>
<dbReference type="Pfam" id="PF04616">
    <property type="entry name" value="Glyco_hydro_43"/>
    <property type="match status" value="1"/>
</dbReference>
<dbReference type="PANTHER" id="PTHR43301:SF5">
    <property type="entry name" value="ARABINAN ENDO-1,5-ALPHA-L-ARABINOSIDASE D-RELATED"/>
    <property type="match status" value="1"/>
</dbReference>
<dbReference type="PANTHER" id="PTHR43301">
    <property type="entry name" value="ARABINAN ENDO-1,5-ALPHA-L-ARABINOSIDASE"/>
    <property type="match status" value="1"/>
</dbReference>
<feature type="active site" description="Proton donor" evidence="9">
    <location>
        <position position="228"/>
    </location>
</feature>
<keyword evidence="7 8" id="KW-0326">Glycosidase</keyword>
<evidence type="ECO:0000313" key="12">
    <source>
        <dbReference type="EMBL" id="OJJ48672.1"/>
    </source>
</evidence>
<keyword evidence="13" id="KW-1185">Reference proteome</keyword>
<reference evidence="13" key="1">
    <citation type="journal article" date="2017" name="Genome Biol.">
        <title>Comparative genomics reveals high biological diversity and specific adaptations in the industrially and medically important fungal genus Aspergillus.</title>
        <authorList>
            <person name="de Vries R.P."/>
            <person name="Riley R."/>
            <person name="Wiebenga A."/>
            <person name="Aguilar-Osorio G."/>
            <person name="Amillis S."/>
            <person name="Uchima C.A."/>
            <person name="Anderluh G."/>
            <person name="Asadollahi M."/>
            <person name="Askin M."/>
            <person name="Barry K."/>
            <person name="Battaglia E."/>
            <person name="Bayram O."/>
            <person name="Benocci T."/>
            <person name="Braus-Stromeyer S.A."/>
            <person name="Caldana C."/>
            <person name="Canovas D."/>
            <person name="Cerqueira G.C."/>
            <person name="Chen F."/>
            <person name="Chen W."/>
            <person name="Choi C."/>
            <person name="Clum A."/>
            <person name="Dos Santos R.A."/>
            <person name="Damasio A.R."/>
            <person name="Diallinas G."/>
            <person name="Emri T."/>
            <person name="Fekete E."/>
            <person name="Flipphi M."/>
            <person name="Freyberg S."/>
            <person name="Gallo A."/>
            <person name="Gournas C."/>
            <person name="Habgood R."/>
            <person name="Hainaut M."/>
            <person name="Harispe M.L."/>
            <person name="Henrissat B."/>
            <person name="Hilden K.S."/>
            <person name="Hope R."/>
            <person name="Hossain A."/>
            <person name="Karabika E."/>
            <person name="Karaffa L."/>
            <person name="Karanyi Z."/>
            <person name="Krasevec N."/>
            <person name="Kuo A."/>
            <person name="Kusch H."/>
            <person name="LaButti K."/>
            <person name="Lagendijk E.L."/>
            <person name="Lapidus A."/>
            <person name="Levasseur A."/>
            <person name="Lindquist E."/>
            <person name="Lipzen A."/>
            <person name="Logrieco A.F."/>
            <person name="MacCabe A."/>
            <person name="Maekelae M.R."/>
            <person name="Malavazi I."/>
            <person name="Melin P."/>
            <person name="Meyer V."/>
            <person name="Mielnichuk N."/>
            <person name="Miskei M."/>
            <person name="Molnar A.P."/>
            <person name="Mule G."/>
            <person name="Ngan C.Y."/>
            <person name="Orejas M."/>
            <person name="Orosz E."/>
            <person name="Ouedraogo J.P."/>
            <person name="Overkamp K.M."/>
            <person name="Park H.-S."/>
            <person name="Perrone G."/>
            <person name="Piumi F."/>
            <person name="Punt P.J."/>
            <person name="Ram A.F."/>
            <person name="Ramon A."/>
            <person name="Rauscher S."/>
            <person name="Record E."/>
            <person name="Riano-Pachon D.M."/>
            <person name="Robert V."/>
            <person name="Roehrig J."/>
            <person name="Ruller R."/>
            <person name="Salamov A."/>
            <person name="Salih N.S."/>
            <person name="Samson R.A."/>
            <person name="Sandor E."/>
            <person name="Sanguinetti M."/>
            <person name="Schuetze T."/>
            <person name="Sepcic K."/>
            <person name="Shelest E."/>
            <person name="Sherlock G."/>
            <person name="Sophianopoulou V."/>
            <person name="Squina F.M."/>
            <person name="Sun H."/>
            <person name="Susca A."/>
            <person name="Todd R.B."/>
            <person name="Tsang A."/>
            <person name="Unkles S.E."/>
            <person name="van de Wiele N."/>
            <person name="van Rossen-Uffink D."/>
            <person name="Oliveira J.V."/>
            <person name="Vesth T.C."/>
            <person name="Visser J."/>
            <person name="Yu J.-H."/>
            <person name="Zhou M."/>
            <person name="Andersen M.R."/>
            <person name="Archer D.B."/>
            <person name="Baker S.E."/>
            <person name="Benoit I."/>
            <person name="Brakhage A.A."/>
            <person name="Braus G.H."/>
            <person name="Fischer R."/>
            <person name="Frisvad J.C."/>
            <person name="Goldman G.H."/>
            <person name="Houbraken J."/>
            <person name="Oakley B."/>
            <person name="Pocsi I."/>
            <person name="Scazzocchio C."/>
            <person name="Seiboth B."/>
            <person name="vanKuyk P.A."/>
            <person name="Wortman J."/>
            <person name="Dyer P.S."/>
            <person name="Grigoriev I.V."/>
        </authorList>
    </citation>
    <scope>NUCLEOTIDE SEQUENCE [LARGE SCALE GENOMIC DNA]</scope>
    <source>
        <strain evidence="13">CBS 506.65</strain>
    </source>
</reference>
<sequence>MRFLFPLSLALACLCEIAAVECVKISSDVFPKTDIYPAPNQGNLHAHDPSIIKDNGSFYLFKGGHYLPIYKAPSLSGPWTNIGTVFSGPSIIHKVNRTRPWSPMTTLQNGTYYCYYAISANGITNSAIGVATATSLENSTWTDHGAIINTGSGYLSDIWPYSEANAIDPAFMRDQSTGKPYLTFGSYWHDIFLVALSEDLLSVENPTAPDAINTAYQPKPYHGSRPLEGSFLSYKSPFYYLWFSHGQCCHFGRDNFPEPGHEYSIRVGRSTSIRGPFVDKDGVHLTEGGGTVIYGSNRGVTYAPGGIGVMAGNQSYPDILYFHYLNTSTGFKNKDAHLGWEYLDYDQGWPVAKATFDSTEFTLNNANYTSNVAAFNGQSRSKLAFVVFFSALMYIVS</sequence>
<evidence type="ECO:0000313" key="13">
    <source>
        <dbReference type="Proteomes" id="UP000184188"/>
    </source>
</evidence>
<evidence type="ECO:0000256" key="3">
    <source>
        <dbReference type="ARBA" id="ARBA00009865"/>
    </source>
</evidence>
<evidence type="ECO:0000256" key="5">
    <source>
        <dbReference type="ARBA" id="ARBA00022729"/>
    </source>
</evidence>
<dbReference type="OrthoDB" id="195678at2759"/>
<dbReference type="CDD" id="cd18831">
    <property type="entry name" value="GH43_AnAbnA-like"/>
    <property type="match status" value="1"/>
</dbReference>
<dbReference type="UniPathway" id="UPA00667"/>
<dbReference type="InterPro" id="IPR050727">
    <property type="entry name" value="GH43_arabinanases"/>
</dbReference>
<dbReference type="GeneID" id="34609054"/>
<dbReference type="EMBL" id="KV878339">
    <property type="protein sequence ID" value="OJJ48672.1"/>
    <property type="molecule type" value="Genomic_DNA"/>
</dbReference>
<dbReference type="SUPFAM" id="SSF75005">
    <property type="entry name" value="Arabinanase/levansucrase/invertase"/>
    <property type="match status" value="1"/>
</dbReference>
<dbReference type="RefSeq" id="XP_022583182.1">
    <property type="nucleotide sequence ID" value="XM_022722589.1"/>
</dbReference>
<evidence type="ECO:0000256" key="2">
    <source>
        <dbReference type="ARBA" id="ARBA00004834"/>
    </source>
</evidence>
<evidence type="ECO:0000256" key="8">
    <source>
        <dbReference type="PIRNR" id="PIRNR026534"/>
    </source>
</evidence>
<dbReference type="GO" id="GO:0031222">
    <property type="term" value="P:arabinan catabolic process"/>
    <property type="evidence" value="ECO:0007669"/>
    <property type="project" value="UniProtKB-UniPathway"/>
</dbReference>
<keyword evidence="6 8" id="KW-0378">Hydrolase</keyword>
<dbReference type="STRING" id="1073090.A0A1L9SN34"/>
<comment type="pathway">
    <text evidence="2 8">Glycan metabolism; L-arabinan degradation.</text>
</comment>
<dbReference type="InterPro" id="IPR023296">
    <property type="entry name" value="Glyco_hydro_beta-prop_sf"/>
</dbReference>
<feature type="site" description="Important for catalytic activity, responsible for pKa modulation of the active site Glu and correct orientation of both the proton donor and substrate" evidence="10">
    <location>
        <position position="168"/>
    </location>
</feature>
<dbReference type="Proteomes" id="UP000184188">
    <property type="component" value="Unassembled WGS sequence"/>
</dbReference>
<comment type="similarity">
    <text evidence="3 8">Belongs to the glycosyl hydrolase 43 family.</text>
</comment>
<feature type="active site" description="Proton acceptor" evidence="9">
    <location>
        <position position="48"/>
    </location>
</feature>
<evidence type="ECO:0000256" key="6">
    <source>
        <dbReference type="ARBA" id="ARBA00022801"/>
    </source>
</evidence>
<feature type="signal peptide" evidence="11">
    <location>
        <begin position="1"/>
        <end position="22"/>
    </location>
</feature>
<keyword evidence="5 11" id="KW-0732">Signal</keyword>
<name>A0A1L9SN34_9EURO</name>
<feature type="chain" id="PRO_5011956612" description="Arabinan endo-1,5-alpha-L-arabinosidase" evidence="11">
    <location>
        <begin position="23"/>
        <end position="397"/>
    </location>
</feature>
<evidence type="ECO:0000256" key="4">
    <source>
        <dbReference type="ARBA" id="ARBA00012586"/>
    </source>
</evidence>
<evidence type="ECO:0000256" key="9">
    <source>
        <dbReference type="PIRSR" id="PIRSR606710-1"/>
    </source>
</evidence>
<organism evidence="12 13">
    <name type="scientific">Penicilliopsis zonata CBS 506.65</name>
    <dbReference type="NCBI Taxonomy" id="1073090"/>
    <lineage>
        <taxon>Eukaryota</taxon>
        <taxon>Fungi</taxon>
        <taxon>Dikarya</taxon>
        <taxon>Ascomycota</taxon>
        <taxon>Pezizomycotina</taxon>
        <taxon>Eurotiomycetes</taxon>
        <taxon>Eurotiomycetidae</taxon>
        <taxon>Eurotiales</taxon>
        <taxon>Aspergillaceae</taxon>
        <taxon>Penicilliopsis</taxon>
    </lineage>
</organism>
<dbReference type="AlphaFoldDB" id="A0A1L9SN34"/>
<proteinExistence type="inferred from homology"/>
<protein>
    <recommendedName>
        <fullName evidence="4 8">Arabinan endo-1,5-alpha-L-arabinosidase</fullName>
        <ecNumber evidence="4 8">3.2.1.99</ecNumber>
    </recommendedName>
</protein>
<evidence type="ECO:0000256" key="1">
    <source>
        <dbReference type="ARBA" id="ARBA00000375"/>
    </source>
</evidence>
<comment type="catalytic activity">
    <reaction evidence="1 8">
        <text>Endohydrolysis of (1-&gt;5)-alpha-arabinofuranosidic linkages in (1-&gt;5)-arabinans.</text>
        <dbReference type="EC" id="3.2.1.99"/>
    </reaction>
</comment>
<dbReference type="PIRSF" id="PIRSF026534">
    <property type="entry name" value="Endo_alpha-L-arabinosidase"/>
    <property type="match status" value="1"/>
</dbReference>
<evidence type="ECO:0000256" key="7">
    <source>
        <dbReference type="ARBA" id="ARBA00023295"/>
    </source>
</evidence>
<dbReference type="GO" id="GO:0046558">
    <property type="term" value="F:arabinan endo-1,5-alpha-L-arabinosidase activity"/>
    <property type="evidence" value="ECO:0007669"/>
    <property type="project" value="UniProtKB-EC"/>
</dbReference>
<dbReference type="InterPro" id="IPR016840">
    <property type="entry name" value="Glyco_hydro_43_endo_a_Ara-ase"/>
</dbReference>
<evidence type="ECO:0000256" key="11">
    <source>
        <dbReference type="SAM" id="SignalP"/>
    </source>
</evidence>
<dbReference type="VEuPathDB" id="FungiDB:ASPZODRAFT_130780"/>
<dbReference type="Gene3D" id="2.115.10.20">
    <property type="entry name" value="Glycosyl hydrolase domain, family 43"/>
    <property type="match status" value="1"/>
</dbReference>
<dbReference type="InterPro" id="IPR006710">
    <property type="entry name" value="Glyco_hydro_43"/>
</dbReference>